<name>A0ABV6ZH30_9HYPH</name>
<proteinExistence type="predicted"/>
<dbReference type="RefSeq" id="WP_311942369.1">
    <property type="nucleotide sequence ID" value="NZ_JAVSCS010000036.1"/>
</dbReference>
<feature type="compositionally biased region" description="Low complexity" evidence="1">
    <location>
        <begin position="103"/>
        <end position="112"/>
    </location>
</feature>
<evidence type="ECO:0000313" key="4">
    <source>
        <dbReference type="Proteomes" id="UP001555786"/>
    </source>
</evidence>
<reference evidence="2 4" key="1">
    <citation type="submission" date="2024-07" db="EMBL/GenBank/DDBJ databases">
        <title>Description of Labrys sedimenti sp. nov., isolated from a diclofenac-degrading enrichment culture.</title>
        <authorList>
            <person name="Tancsics A."/>
            <person name="Csepanyi A."/>
        </authorList>
    </citation>
    <scope>NUCLEOTIDE SEQUENCE [LARGE SCALE GENOMIC DNA]</scope>
    <source>
        <strain evidence="2 4">LMG 23578</strain>
    </source>
</reference>
<evidence type="ECO:0000313" key="3">
    <source>
        <dbReference type="EMBL" id="MFC2251481.1"/>
    </source>
</evidence>
<sequence length="139" mass="14289">MPPLNSQTKVKIRPCHGSMPESGWISKSLPEIEYTGGNTMNVRHLGLLPAIALALSLGVGAASAQTTPEATPPATAAPTEQMAPSATPTTPMAKKPTVDASKKAAISKACSDAADKQGLKGAPRKKFRASCKRKGGPVT</sequence>
<evidence type="ECO:0000256" key="1">
    <source>
        <dbReference type="SAM" id="MobiDB-lite"/>
    </source>
</evidence>
<evidence type="ECO:0000313" key="5">
    <source>
        <dbReference type="Proteomes" id="UP001595190"/>
    </source>
</evidence>
<evidence type="ECO:0008006" key="6">
    <source>
        <dbReference type="Google" id="ProtNLM"/>
    </source>
</evidence>
<organism evidence="3 5">
    <name type="scientific">Labrys neptuniae</name>
    <dbReference type="NCBI Taxonomy" id="376174"/>
    <lineage>
        <taxon>Bacteria</taxon>
        <taxon>Pseudomonadati</taxon>
        <taxon>Pseudomonadota</taxon>
        <taxon>Alphaproteobacteria</taxon>
        <taxon>Hyphomicrobiales</taxon>
        <taxon>Xanthobacteraceae</taxon>
        <taxon>Labrys</taxon>
    </lineage>
</organism>
<evidence type="ECO:0000313" key="2">
    <source>
        <dbReference type="EMBL" id="MEW9305299.1"/>
    </source>
</evidence>
<dbReference type="EMBL" id="JBFNQD010000001">
    <property type="protein sequence ID" value="MEW9305299.1"/>
    <property type="molecule type" value="Genomic_DNA"/>
</dbReference>
<dbReference type="Proteomes" id="UP001595190">
    <property type="component" value="Unassembled WGS sequence"/>
</dbReference>
<feature type="compositionally biased region" description="Low complexity" evidence="1">
    <location>
        <begin position="62"/>
        <end position="95"/>
    </location>
</feature>
<reference evidence="3 5" key="2">
    <citation type="submission" date="2024-09" db="EMBL/GenBank/DDBJ databases">
        <title>Description of Labrys sedimenti sp. nov., isolated from a diclofenac-degrading enrichment culture, and genome-based reclassification of Labrys portucalensis as a later heterotypic synonym of Labrys neptuniae.</title>
        <authorList>
            <person name="Tancsics A."/>
            <person name="Csepanyi A."/>
        </authorList>
    </citation>
    <scope>NUCLEOTIDE SEQUENCE [LARGE SCALE GENOMIC DNA]</scope>
    <source>
        <strain evidence="3 5">LMG 23412</strain>
    </source>
</reference>
<dbReference type="EMBL" id="JBHGPK010000006">
    <property type="protein sequence ID" value="MFC2251481.1"/>
    <property type="molecule type" value="Genomic_DNA"/>
</dbReference>
<accession>A0ABV6ZH30</accession>
<protein>
    <recommendedName>
        <fullName evidence="6">Phosphate starvation-inducible protein PsiF</fullName>
    </recommendedName>
</protein>
<comment type="caution">
    <text evidence="3">The sequence shown here is derived from an EMBL/GenBank/DDBJ whole genome shotgun (WGS) entry which is preliminary data.</text>
</comment>
<feature type="region of interest" description="Disordered" evidence="1">
    <location>
        <begin position="62"/>
        <end position="139"/>
    </location>
</feature>
<dbReference type="Proteomes" id="UP001555786">
    <property type="component" value="Unassembled WGS sequence"/>
</dbReference>
<feature type="compositionally biased region" description="Basic residues" evidence="1">
    <location>
        <begin position="122"/>
        <end position="139"/>
    </location>
</feature>
<gene>
    <name evidence="2" type="ORF">ABXS05_07115</name>
    <name evidence="3" type="ORF">ACETRX_17750</name>
</gene>
<keyword evidence="4" id="KW-1185">Reference proteome</keyword>